<evidence type="ECO:0000313" key="2">
    <source>
        <dbReference type="EMBL" id="ALY08489.1"/>
    </source>
</evidence>
<evidence type="ECO:0000256" key="1">
    <source>
        <dbReference type="SAM" id="MobiDB-lite"/>
    </source>
</evidence>
<reference evidence="2 3" key="1">
    <citation type="submission" date="2015-11" db="EMBL/GenBank/DDBJ databases">
        <authorList>
            <person name="Conboy A.J."/>
            <person name="Conboy D.B."/>
            <person name="Cross T."/>
            <person name="Afram P."/>
            <person name="Dunbar D."/>
            <person name="Schaff J.E."/>
            <person name="Dashiell C.L."/>
            <person name="Macialek J.A."/>
            <person name="Bradley K.W."/>
            <person name="Asai D.J."/>
            <person name="Bowman C.A."/>
            <person name="Russell D.A."/>
            <person name="Pope W.H."/>
            <person name="Jacobs-Sera D."/>
            <person name="Hendrix R.W."/>
            <person name="Hatfull G.F."/>
        </authorList>
    </citation>
    <scope>NUCLEOTIDE SEQUENCE [LARGE SCALE GENOMIC DNA]</scope>
</reference>
<name>A0A0U3THW3_9CAUD</name>
<protein>
    <submittedName>
        <fullName evidence="2">Uncharacterized protein</fullName>
    </submittedName>
</protein>
<feature type="compositionally biased region" description="Acidic residues" evidence="1">
    <location>
        <begin position="9"/>
        <end position="21"/>
    </location>
</feature>
<feature type="region of interest" description="Disordered" evidence="1">
    <location>
        <begin position="1"/>
        <end position="23"/>
    </location>
</feature>
<evidence type="ECO:0000313" key="3">
    <source>
        <dbReference type="Proteomes" id="UP000222515"/>
    </source>
</evidence>
<gene>
    <name evidence="2" type="primary">44</name>
    <name evidence="2" type="ORF">ANANSI_44</name>
</gene>
<dbReference type="Proteomes" id="UP000222515">
    <property type="component" value="Segment"/>
</dbReference>
<sequence>MTDASNEAVEAEVAEAPEEEVALQTVDNIVSPLRYTPDPCSTCH</sequence>
<organism evidence="2 3">
    <name type="scientific">Arthrobacter phage Anansi</name>
    <dbReference type="NCBI Taxonomy" id="1772292"/>
    <lineage>
        <taxon>Viruses</taxon>
        <taxon>Duplodnaviria</taxon>
        <taxon>Heunggongvirae</taxon>
        <taxon>Uroviricota</taxon>
        <taxon>Caudoviricetes</taxon>
        <taxon>Amigovirus</taxon>
        <taxon>Amigovirus amigo</taxon>
    </lineage>
</organism>
<dbReference type="EMBL" id="KU160639">
    <property type="protein sequence ID" value="ALY08489.1"/>
    <property type="molecule type" value="Genomic_DNA"/>
</dbReference>
<accession>A0A0U3THW3</accession>
<proteinExistence type="predicted"/>